<dbReference type="EMBL" id="FXAT01000004">
    <property type="protein sequence ID" value="SMG46153.1"/>
    <property type="molecule type" value="Genomic_DNA"/>
</dbReference>
<evidence type="ECO:0000313" key="2">
    <source>
        <dbReference type="Proteomes" id="UP000193228"/>
    </source>
</evidence>
<accession>A0A1X7KY82</accession>
<evidence type="ECO:0000313" key="1">
    <source>
        <dbReference type="EMBL" id="SMG46153.1"/>
    </source>
</evidence>
<protein>
    <submittedName>
        <fullName evidence="1">Uncharacterized protein</fullName>
    </submittedName>
</protein>
<keyword evidence="2" id="KW-1185">Reference proteome</keyword>
<name>A0A1X7KY82_9BURK</name>
<reference evidence="2" key="1">
    <citation type="submission" date="2017-04" db="EMBL/GenBank/DDBJ databases">
        <authorList>
            <person name="Varghese N."/>
            <person name="Submissions S."/>
        </authorList>
    </citation>
    <scope>NUCLEOTIDE SEQUENCE [LARGE SCALE GENOMIC DNA]</scope>
    <source>
        <strain evidence="2">LMG 29540</strain>
    </source>
</reference>
<dbReference type="AlphaFoldDB" id="A0A1X7KY82"/>
<organism evidence="1 2">
    <name type="scientific">Paraburkholderia susongensis</name>
    <dbReference type="NCBI Taxonomy" id="1515439"/>
    <lineage>
        <taxon>Bacteria</taxon>
        <taxon>Pseudomonadati</taxon>
        <taxon>Pseudomonadota</taxon>
        <taxon>Betaproteobacteria</taxon>
        <taxon>Burkholderiales</taxon>
        <taxon>Burkholderiaceae</taxon>
        <taxon>Paraburkholderia</taxon>
    </lineage>
</organism>
<dbReference type="OrthoDB" id="9007456at2"/>
<dbReference type="Proteomes" id="UP000193228">
    <property type="component" value="Unassembled WGS sequence"/>
</dbReference>
<sequence>MDRILTTLSGSSQATLIDRDLAHIARAMHVSLRGDFGGPILPAVYWRKRLHTLLDTGHLSHAQFCKVDSLLLQLDKLESAPLPEWERYAPAVAAPLRPAQAGLPARSARSV</sequence>
<dbReference type="STRING" id="1515439.SAMN06265784_104505"/>
<dbReference type="RefSeq" id="WP_085484429.1">
    <property type="nucleotide sequence ID" value="NZ_FXAT01000004.1"/>
</dbReference>
<proteinExistence type="predicted"/>
<gene>
    <name evidence="1" type="ORF">SAMN06265784_104505</name>
</gene>